<evidence type="ECO:0000313" key="2">
    <source>
        <dbReference type="EMBL" id="KDN72364.1"/>
    </source>
</evidence>
<feature type="region of interest" description="Disordered" evidence="1">
    <location>
        <begin position="1"/>
        <end position="38"/>
    </location>
</feature>
<keyword evidence="3" id="KW-1185">Reference proteome</keyword>
<dbReference type="OMA" id="VECEDAY"/>
<reference evidence="3" key="1">
    <citation type="journal article" date="2014" name="Genome Announc.">
        <title>Draft genome sequence of Colletotrichum sublineola, a destructive pathogen of cultivated sorghum.</title>
        <authorList>
            <person name="Baroncelli R."/>
            <person name="Sanz-Martin J.M."/>
            <person name="Rech G.E."/>
            <person name="Sukno S.A."/>
            <person name="Thon M.R."/>
        </authorList>
    </citation>
    <scope>NUCLEOTIDE SEQUENCE [LARGE SCALE GENOMIC DNA]</scope>
    <source>
        <strain evidence="3">TX430BB</strain>
    </source>
</reference>
<proteinExistence type="predicted"/>
<evidence type="ECO:0000256" key="1">
    <source>
        <dbReference type="SAM" id="MobiDB-lite"/>
    </source>
</evidence>
<sequence>MSQTDSPVSPTQSSAPMSVTESLPVQGEQAASQPATEDVSIGHQMTLSPAAAAAAQESLSAPDLGAQKNALVKTVRITTQGWDAGSRFADAEHFWAQLEDEVSAVYLNCYMYPNVKTIHVTILGLEEAYLPAGAPATFAVAYHTGTDTAYIAAVEDRDKPEADQHQQQQQANTDDAATSNGRKRDLVVRIDINPVFADDDDDDDDDDQHKKLDWMPVFAKEAVECEDAYLDSPEFHHRLVWEIVHMTFEETLWKPSARSTPIVVGNLKLMTGPADD</sequence>
<feature type="compositionally biased region" description="Low complexity" evidence="1">
    <location>
        <begin position="165"/>
        <end position="177"/>
    </location>
</feature>
<comment type="caution">
    <text evidence="2">The sequence shown here is derived from an EMBL/GenBank/DDBJ whole genome shotgun (WGS) entry which is preliminary data.</text>
</comment>
<dbReference type="EMBL" id="JMSE01000001">
    <property type="protein sequence ID" value="KDN72364.1"/>
    <property type="molecule type" value="Genomic_DNA"/>
</dbReference>
<dbReference type="Proteomes" id="UP000027238">
    <property type="component" value="Unassembled WGS sequence"/>
</dbReference>
<gene>
    <name evidence="2" type="ORF">CSUB01_00047</name>
</gene>
<evidence type="ECO:0000313" key="3">
    <source>
        <dbReference type="Proteomes" id="UP000027238"/>
    </source>
</evidence>
<protein>
    <submittedName>
        <fullName evidence="2">Uncharacterized protein</fullName>
    </submittedName>
</protein>
<dbReference type="HOGENOM" id="CLU_1008358_0_0_1"/>
<feature type="region of interest" description="Disordered" evidence="1">
    <location>
        <begin position="157"/>
        <end position="180"/>
    </location>
</feature>
<dbReference type="AlphaFoldDB" id="A0A066XXE6"/>
<feature type="compositionally biased region" description="Polar residues" evidence="1">
    <location>
        <begin position="1"/>
        <end position="35"/>
    </location>
</feature>
<dbReference type="STRING" id="1173701.A0A066XXE6"/>
<accession>A0A066XXE6</accession>
<name>A0A066XXE6_COLSU</name>
<dbReference type="eggNOG" id="ENOG502T4HJ">
    <property type="taxonomic scope" value="Eukaryota"/>
</dbReference>
<dbReference type="OrthoDB" id="4833786at2759"/>
<organism evidence="2 3">
    <name type="scientific">Colletotrichum sublineola</name>
    <name type="common">Sorghum anthracnose fungus</name>
    <dbReference type="NCBI Taxonomy" id="1173701"/>
    <lineage>
        <taxon>Eukaryota</taxon>
        <taxon>Fungi</taxon>
        <taxon>Dikarya</taxon>
        <taxon>Ascomycota</taxon>
        <taxon>Pezizomycotina</taxon>
        <taxon>Sordariomycetes</taxon>
        <taxon>Hypocreomycetidae</taxon>
        <taxon>Glomerellales</taxon>
        <taxon>Glomerellaceae</taxon>
        <taxon>Colletotrichum</taxon>
        <taxon>Colletotrichum graminicola species complex</taxon>
    </lineage>
</organism>